<feature type="chain" id="PRO_5012965175" evidence="2">
    <location>
        <begin position="26"/>
        <end position="407"/>
    </location>
</feature>
<feature type="region of interest" description="Disordered" evidence="1">
    <location>
        <begin position="362"/>
        <end position="407"/>
    </location>
</feature>
<sequence length="407" mass="44020">MEPTMTLPVLPLSHLRAGLALMACAGLPGLGAASPAPDSDLGRDIERQVQTALADLPVRIALADTALSFAGRELEGERVVKGAPYCATAVHENIQPLADGNRIVRRAQSQICRDGEGRTRREIQREGGPRIVYLNDPVARQAWVLYPDDKRLMRLRGSVNWTAASADAEAHAAWQASMRDWSERMKEQAARWKEWGARVAEQARSADAERVRARQAAGAARQGEPGIVIEREVVVPAAPGASAVERRRELRVYRASELPDLPPMPAMAAPPAPPAPPAPMALPAPPAPPLPVLPTLVLPREGGTTTALAPREIDGVKVTGERTTWTIEAGRIGNEKPLVTTREVWRSPELMLTVQSREADPRLGEQTYRLEKIRRGEPDPALMKPPADYSDGARRSARPAASAPAAS</sequence>
<evidence type="ECO:0000313" key="4">
    <source>
        <dbReference type="Proteomes" id="UP000197446"/>
    </source>
</evidence>
<keyword evidence="4" id="KW-1185">Reference proteome</keyword>
<gene>
    <name evidence="3" type="ORF">CDO81_20505</name>
</gene>
<evidence type="ECO:0000313" key="3">
    <source>
        <dbReference type="EMBL" id="OWR02127.1"/>
    </source>
</evidence>
<organism evidence="3 4">
    <name type="scientific">Roseateles puraquae</name>
    <dbReference type="NCBI Taxonomy" id="431059"/>
    <lineage>
        <taxon>Bacteria</taxon>
        <taxon>Pseudomonadati</taxon>
        <taxon>Pseudomonadota</taxon>
        <taxon>Betaproteobacteria</taxon>
        <taxon>Burkholderiales</taxon>
        <taxon>Sphaerotilaceae</taxon>
        <taxon>Roseateles</taxon>
    </lineage>
</organism>
<comment type="caution">
    <text evidence="3">The sequence shown here is derived from an EMBL/GenBank/DDBJ whole genome shotgun (WGS) entry which is preliminary data.</text>
</comment>
<name>A0A254N6X3_9BURK</name>
<reference evidence="3 4" key="1">
    <citation type="journal article" date="2007" name="Int. J. Syst. Evol. Microbiol.">
        <title>Description of Pelomonas aquatica sp. nov. and Pelomonas puraquae sp. nov., isolated from industrial and haemodialysis water.</title>
        <authorList>
            <person name="Gomila M."/>
            <person name="Bowien B."/>
            <person name="Falsen E."/>
            <person name="Moore E.R."/>
            <person name="Lalucat J."/>
        </authorList>
    </citation>
    <scope>NUCLEOTIDE SEQUENCE [LARGE SCALE GENOMIC DNA]</scope>
    <source>
        <strain evidence="3 4">CCUG 52769</strain>
    </source>
</reference>
<keyword evidence="2" id="KW-0732">Signal</keyword>
<accession>A0A254N6X3</accession>
<evidence type="ECO:0000256" key="1">
    <source>
        <dbReference type="SAM" id="MobiDB-lite"/>
    </source>
</evidence>
<protein>
    <submittedName>
        <fullName evidence="3">Uncharacterized protein</fullName>
    </submittedName>
</protein>
<dbReference type="Proteomes" id="UP000197446">
    <property type="component" value="Unassembled WGS sequence"/>
</dbReference>
<proteinExistence type="predicted"/>
<feature type="compositionally biased region" description="Basic and acidic residues" evidence="1">
    <location>
        <begin position="362"/>
        <end position="378"/>
    </location>
</feature>
<feature type="signal peptide" evidence="2">
    <location>
        <begin position="1"/>
        <end position="25"/>
    </location>
</feature>
<dbReference type="EMBL" id="NISI01000010">
    <property type="protein sequence ID" value="OWR02127.1"/>
    <property type="molecule type" value="Genomic_DNA"/>
</dbReference>
<feature type="compositionally biased region" description="Low complexity" evidence="1">
    <location>
        <begin position="398"/>
        <end position="407"/>
    </location>
</feature>
<evidence type="ECO:0000256" key="2">
    <source>
        <dbReference type="SAM" id="SignalP"/>
    </source>
</evidence>
<dbReference type="AlphaFoldDB" id="A0A254N6X3"/>